<proteinExistence type="inferred from homology"/>
<dbReference type="GO" id="GO:0006749">
    <property type="term" value="P:glutathione metabolic process"/>
    <property type="evidence" value="ECO:0007669"/>
    <property type="project" value="InterPro"/>
</dbReference>
<feature type="active site" description="Proton acceptor" evidence="8">
    <location>
        <position position="456"/>
    </location>
</feature>
<dbReference type="InterPro" id="IPR046952">
    <property type="entry name" value="GSHR/TRXR-like"/>
</dbReference>
<dbReference type="PRINTS" id="PR00411">
    <property type="entry name" value="PNDRDTASEI"/>
</dbReference>
<dbReference type="PANTHER" id="PTHR42737:SF2">
    <property type="entry name" value="GLUTATHIONE REDUCTASE"/>
    <property type="match status" value="1"/>
</dbReference>
<dbReference type="PIRSF" id="PIRSF000350">
    <property type="entry name" value="Mercury_reductase_MerA"/>
    <property type="match status" value="1"/>
</dbReference>
<dbReference type="InterPro" id="IPR016156">
    <property type="entry name" value="FAD/NAD-linked_Rdtase_dimer_sf"/>
</dbReference>
<dbReference type="OMA" id="MSKHYDY"/>
<gene>
    <name evidence="15" type="ORF">AMSG_10860</name>
</gene>
<keyword evidence="6" id="KW-1015">Disulfide bond</keyword>
<evidence type="ECO:0000256" key="7">
    <source>
        <dbReference type="ARBA" id="ARBA00023284"/>
    </source>
</evidence>
<keyword evidence="4 9" id="KW-0274">FAD</keyword>
<reference evidence="15 16" key="1">
    <citation type="submission" date="2010-05" db="EMBL/GenBank/DDBJ databases">
        <title>The Genome Sequence of Thecamonas trahens ATCC 50062.</title>
        <authorList>
            <consortium name="The Broad Institute Genome Sequencing Platform"/>
            <person name="Russ C."/>
            <person name="Cuomo C."/>
            <person name="Shea T."/>
            <person name="Young S.K."/>
            <person name="Zeng Q."/>
            <person name="Koehrsen M."/>
            <person name="Haas B."/>
            <person name="Borodovsky M."/>
            <person name="Guigo R."/>
            <person name="Alvarado L."/>
            <person name="Berlin A."/>
            <person name="Bochicchio J."/>
            <person name="Borenstein D."/>
            <person name="Chapman S."/>
            <person name="Chen Z."/>
            <person name="Freedman E."/>
            <person name="Gellesch M."/>
            <person name="Goldberg J."/>
            <person name="Griggs A."/>
            <person name="Gujja S."/>
            <person name="Heilman E."/>
            <person name="Heiman D."/>
            <person name="Hepburn T."/>
            <person name="Howarth C."/>
            <person name="Jen D."/>
            <person name="Larson L."/>
            <person name="Mehta T."/>
            <person name="Park D."/>
            <person name="Pearson M."/>
            <person name="Roberts A."/>
            <person name="Saif S."/>
            <person name="Shenoy N."/>
            <person name="Sisk P."/>
            <person name="Stolte C."/>
            <person name="Sykes S."/>
            <person name="Thomson T."/>
            <person name="Walk T."/>
            <person name="White J."/>
            <person name="Yandava C."/>
            <person name="Burger G."/>
            <person name="Gray M.W."/>
            <person name="Holland P.W.H."/>
            <person name="King N."/>
            <person name="Lang F.B.F."/>
            <person name="Roger A.J."/>
            <person name="Ruiz-Trillo I."/>
            <person name="Lander E."/>
            <person name="Nusbaum C."/>
        </authorList>
    </citation>
    <scope>NUCLEOTIDE SEQUENCE [LARGE SCALE GENOMIC DNA]</scope>
    <source>
        <strain evidence="15 16">ATCC 50062</strain>
    </source>
</reference>
<feature type="disulfide bond" description="Redox-active" evidence="10">
    <location>
        <begin position="47"/>
        <end position="52"/>
    </location>
</feature>
<dbReference type="PANTHER" id="PTHR42737">
    <property type="entry name" value="GLUTATHIONE REDUCTASE"/>
    <property type="match status" value="1"/>
</dbReference>
<dbReference type="GO" id="GO:0004362">
    <property type="term" value="F:glutathione-disulfide reductase (NADPH) activity"/>
    <property type="evidence" value="ECO:0007669"/>
    <property type="project" value="UniProtKB-EC"/>
</dbReference>
<evidence type="ECO:0000256" key="9">
    <source>
        <dbReference type="PIRSR" id="PIRSR000350-3"/>
    </source>
</evidence>
<evidence type="ECO:0000256" key="11">
    <source>
        <dbReference type="RuleBase" id="RU003691"/>
    </source>
</evidence>
<dbReference type="FunFam" id="3.30.390.30:FF:000003">
    <property type="entry name" value="Glutathione reductase"/>
    <property type="match status" value="1"/>
</dbReference>
<dbReference type="NCBIfam" id="TIGR01421">
    <property type="entry name" value="gluta_reduc_1"/>
    <property type="match status" value="1"/>
</dbReference>
<dbReference type="OrthoDB" id="5956163at2759"/>
<dbReference type="Pfam" id="PF07992">
    <property type="entry name" value="Pyr_redox_2"/>
    <property type="match status" value="1"/>
</dbReference>
<dbReference type="GO" id="GO:0045454">
    <property type="term" value="P:cell redox homeostasis"/>
    <property type="evidence" value="ECO:0007669"/>
    <property type="project" value="InterPro"/>
</dbReference>
<evidence type="ECO:0000259" key="13">
    <source>
        <dbReference type="Pfam" id="PF02852"/>
    </source>
</evidence>
<evidence type="ECO:0000256" key="2">
    <source>
        <dbReference type="ARBA" id="ARBA00011738"/>
    </source>
</evidence>
<dbReference type="InterPro" id="IPR006322">
    <property type="entry name" value="Glutathione_Rdtase_euk/bac"/>
</dbReference>
<dbReference type="FunFam" id="3.50.50.60:FF:000235">
    <property type="entry name" value="Glutathione reductase"/>
    <property type="match status" value="1"/>
</dbReference>
<name>A0A0L0DSI4_THETB</name>
<dbReference type="eggNOG" id="KOG0405">
    <property type="taxonomic scope" value="Eukaryota"/>
</dbReference>
<dbReference type="PROSITE" id="PS00076">
    <property type="entry name" value="PYRIDINE_REDOX_1"/>
    <property type="match status" value="1"/>
</dbReference>
<dbReference type="GO" id="GO:0034599">
    <property type="term" value="P:cellular response to oxidative stress"/>
    <property type="evidence" value="ECO:0007669"/>
    <property type="project" value="TreeGrafter"/>
</dbReference>
<evidence type="ECO:0000256" key="6">
    <source>
        <dbReference type="ARBA" id="ARBA00023157"/>
    </source>
</evidence>
<accession>A0A0L0DSI4</accession>
<evidence type="ECO:0000256" key="12">
    <source>
        <dbReference type="RuleBase" id="RU365016"/>
    </source>
</evidence>
<evidence type="ECO:0000313" key="16">
    <source>
        <dbReference type="Proteomes" id="UP000054408"/>
    </source>
</evidence>
<comment type="function">
    <text evidence="12">Catalyzes the reduction of glutathione disulfide (GSSG) to reduced glutathione (GSH). Constitutes the major mechanism to maintain a high GSH:GSSG ratio in the cytosol.</text>
</comment>
<dbReference type="InterPro" id="IPR001100">
    <property type="entry name" value="Pyr_nuc-diS_OxRdtase"/>
</dbReference>
<feature type="binding site" evidence="9">
    <location>
        <position position="56"/>
    </location>
    <ligand>
        <name>FAD</name>
        <dbReference type="ChEBI" id="CHEBI:57692"/>
    </ligand>
</feature>
<keyword evidence="5 11" id="KW-0560">Oxidoreductase</keyword>
<dbReference type="GO" id="GO:0050660">
    <property type="term" value="F:flavin adenine dinucleotide binding"/>
    <property type="evidence" value="ECO:0007669"/>
    <property type="project" value="InterPro"/>
</dbReference>
<protein>
    <recommendedName>
        <fullName evidence="12">Glutathione reductase</fullName>
        <ecNumber evidence="12">1.8.1.7</ecNumber>
    </recommendedName>
</protein>
<dbReference type="EMBL" id="GL349497">
    <property type="protein sequence ID" value="KNC55230.1"/>
    <property type="molecule type" value="Genomic_DNA"/>
</dbReference>
<keyword evidence="7 11" id="KW-0676">Redox-active center</keyword>
<dbReference type="InterPro" id="IPR004099">
    <property type="entry name" value="Pyr_nucl-diS_OxRdtase_dimer"/>
</dbReference>
<feature type="binding site" evidence="9">
    <location>
        <position position="319"/>
    </location>
    <ligand>
        <name>FAD</name>
        <dbReference type="ChEBI" id="CHEBI:57692"/>
    </ligand>
</feature>
<feature type="domain" description="Pyridine nucleotide-disulphide oxidoreductase dimerisation" evidence="13">
    <location>
        <begin position="356"/>
        <end position="466"/>
    </location>
</feature>
<keyword evidence="9" id="KW-0520">NAD</keyword>
<comment type="catalytic activity">
    <reaction evidence="12">
        <text>2 glutathione + NADP(+) = glutathione disulfide + NADPH + H(+)</text>
        <dbReference type="Rhea" id="RHEA:11740"/>
        <dbReference type="ChEBI" id="CHEBI:15378"/>
        <dbReference type="ChEBI" id="CHEBI:57783"/>
        <dbReference type="ChEBI" id="CHEBI:57925"/>
        <dbReference type="ChEBI" id="CHEBI:58297"/>
        <dbReference type="ChEBI" id="CHEBI:58349"/>
        <dbReference type="EC" id="1.8.1.7"/>
    </reaction>
</comment>
<dbReference type="InterPro" id="IPR036188">
    <property type="entry name" value="FAD/NAD-bd_sf"/>
</dbReference>
<dbReference type="Pfam" id="PF02852">
    <property type="entry name" value="Pyr_redox_dim"/>
    <property type="match status" value="1"/>
</dbReference>
<dbReference type="GO" id="GO:0050661">
    <property type="term" value="F:NADP binding"/>
    <property type="evidence" value="ECO:0007669"/>
    <property type="project" value="InterPro"/>
</dbReference>
<evidence type="ECO:0000256" key="4">
    <source>
        <dbReference type="ARBA" id="ARBA00022827"/>
    </source>
</evidence>
<evidence type="ECO:0000256" key="1">
    <source>
        <dbReference type="ARBA" id="ARBA00007532"/>
    </source>
</evidence>
<feature type="binding site" evidence="9">
    <location>
        <begin position="186"/>
        <end position="193"/>
    </location>
    <ligand>
        <name>NAD(+)</name>
        <dbReference type="ChEBI" id="CHEBI:57540"/>
    </ligand>
</feature>
<keyword evidence="16" id="KW-1185">Reference proteome</keyword>
<dbReference type="NCBIfam" id="NF004776">
    <property type="entry name" value="PRK06116.1"/>
    <property type="match status" value="1"/>
</dbReference>
<keyword evidence="3 11" id="KW-0285">Flavoprotein</keyword>
<sequence length="470" mass="48870">MSSEGASTEYDLVVIGGGSGGMGLARRAAEYGARVAVVEKDRLGGTCVNVGCVPKKVMWNAANLASTLGYMPGYGLGVSKEALALDWPTLKANRDAYVARLNGIYERNLAKANIEYVVGSASVAGKGLVAVTAADGSVTELKAPHVAIATGGYPCIPPEMVGGEHVITSDGFFELEEAPAKAAIIGAGYIAVELAGVLAELGTEVHLYVRKHAALRAFDADVVESLTDALEHSGIILHTFSPIGSVAKDEVSGKLTVTTAGENVEVIDGFDVAVAAIGRCPNTDGLGLAELGVAVQDSGHIVVDDFQNTSVEGVYALGDVCNKRVDLTPVAIAAGRKLAARLFKGDATAKMDYTNVATVVFSHPPIGTVGLTEAEAREQFGDDAVTTFRSRFTNMFYAMGDDKPKTMMKLVCVGDEHRVAGIHILGLGADEIIQGFAVAVKMGATKADLDATCAIHPTAAEELVTMRISP</sequence>
<dbReference type="STRING" id="461836.A0A0L0DSI4"/>
<keyword evidence="9" id="KW-0547">Nucleotide-binding</keyword>
<evidence type="ECO:0000256" key="5">
    <source>
        <dbReference type="ARBA" id="ARBA00023002"/>
    </source>
</evidence>
<organism evidence="15 16">
    <name type="scientific">Thecamonas trahens ATCC 50062</name>
    <dbReference type="NCBI Taxonomy" id="461836"/>
    <lineage>
        <taxon>Eukaryota</taxon>
        <taxon>Apusozoa</taxon>
        <taxon>Apusomonadida</taxon>
        <taxon>Apusomonadidae</taxon>
        <taxon>Thecamonas</taxon>
    </lineage>
</organism>
<dbReference type="InterPro" id="IPR023753">
    <property type="entry name" value="FAD/NAD-binding_dom"/>
</dbReference>
<dbReference type="Gene3D" id="3.50.50.60">
    <property type="entry name" value="FAD/NAD(P)-binding domain"/>
    <property type="match status" value="2"/>
</dbReference>
<comment type="subcellular location">
    <subcellularLocation>
        <location evidence="12">Cytoplasm</location>
    </subcellularLocation>
</comment>
<comment type="similarity">
    <text evidence="1 11">Belongs to the class-I pyridine nucleotide-disulfide oxidoreductase family.</text>
</comment>
<keyword evidence="12" id="KW-0963">Cytoplasm</keyword>
<comment type="subunit">
    <text evidence="2">Homodimer.</text>
</comment>
<dbReference type="RefSeq" id="XP_013753160.1">
    <property type="nucleotide sequence ID" value="XM_013897706.1"/>
</dbReference>
<evidence type="ECO:0000256" key="3">
    <source>
        <dbReference type="ARBA" id="ARBA00022630"/>
    </source>
</evidence>
<dbReference type="SUPFAM" id="SSF51905">
    <property type="entry name" value="FAD/NAD(P)-binding domain"/>
    <property type="match status" value="1"/>
</dbReference>
<dbReference type="Proteomes" id="UP000054408">
    <property type="component" value="Unassembled WGS sequence"/>
</dbReference>
<dbReference type="GO" id="GO:0005829">
    <property type="term" value="C:cytosol"/>
    <property type="evidence" value="ECO:0007669"/>
    <property type="project" value="TreeGrafter"/>
</dbReference>
<dbReference type="AlphaFoldDB" id="A0A0L0DSI4"/>
<feature type="binding site" evidence="9">
    <location>
        <position position="278"/>
    </location>
    <ligand>
        <name>NAD(+)</name>
        <dbReference type="ChEBI" id="CHEBI:57540"/>
    </ligand>
</feature>
<dbReference type="InterPro" id="IPR012999">
    <property type="entry name" value="Pyr_OxRdtase_I_AS"/>
</dbReference>
<dbReference type="SUPFAM" id="SSF55424">
    <property type="entry name" value="FAD/NAD-linked reductases, dimerisation (C-terminal) domain"/>
    <property type="match status" value="1"/>
</dbReference>
<keyword evidence="12" id="KW-0521">NADP</keyword>
<evidence type="ECO:0000259" key="14">
    <source>
        <dbReference type="Pfam" id="PF07992"/>
    </source>
</evidence>
<evidence type="ECO:0000256" key="10">
    <source>
        <dbReference type="PIRSR" id="PIRSR000350-4"/>
    </source>
</evidence>
<comment type="cofactor">
    <cofactor evidence="9">
        <name>FAD</name>
        <dbReference type="ChEBI" id="CHEBI:57692"/>
    </cofactor>
    <text evidence="9">Binds 1 FAD per subunit.</text>
</comment>
<dbReference type="GeneID" id="25568976"/>
<feature type="domain" description="FAD/NAD(P)-binding" evidence="14">
    <location>
        <begin position="10"/>
        <end position="335"/>
    </location>
</feature>
<evidence type="ECO:0000256" key="8">
    <source>
        <dbReference type="PIRSR" id="PIRSR000350-2"/>
    </source>
</evidence>
<dbReference type="PRINTS" id="PR00368">
    <property type="entry name" value="FADPNR"/>
</dbReference>
<dbReference type="EC" id="1.8.1.7" evidence="12"/>
<dbReference type="Gene3D" id="3.30.390.30">
    <property type="match status" value="1"/>
</dbReference>
<dbReference type="GO" id="GO:0005739">
    <property type="term" value="C:mitochondrion"/>
    <property type="evidence" value="ECO:0007669"/>
    <property type="project" value="TreeGrafter"/>
</dbReference>
<evidence type="ECO:0000313" key="15">
    <source>
        <dbReference type="EMBL" id="KNC55230.1"/>
    </source>
</evidence>